<sequence>MAKSNLQARDGDLFPLMEKVHEFLDSERQVMLILGDSGAGKSTFNRHLEHQLWTAYQNSGPIPLFVNLPAIDRPDKELITEHLRTHNFKVDQIQEMKHHRKFILVCDGYDECQLTVILHTTNLFNRPGQWDVKMVISCRTQYLGHDYRGRFMPDGVCHYDSLALDLFQEAVIAPFSKKQINNYVDLYVPLEPRTWTTKDYMDRLTTIPNLLDLVRNPVLLSLSLEALPGVTEGEGDLSAIKITRVQLYDTFVRHWLTANSRRLQRSVLSKEDRSVLDQLLDAGFYVHLKDKSSWRAEFFRLDPEVRMLRESSPIARTGNQYRFVHRSMLEYFLSLTVFGSSVIVNNKEFAPQHGHCTFEPQLLDMTGPLFNRNLLSEPSVIQLLCERVNRHRGLEKQLLAIIEQSKTDTAAATAAANAITILVRAGVRFNSADLRGIRISNADLSGGQFDSAQLQRADLTGVNIAGCWLRQADL</sequence>
<feature type="non-terminal residue" evidence="2">
    <location>
        <position position="1"/>
    </location>
</feature>
<dbReference type="InterPro" id="IPR001646">
    <property type="entry name" value="5peptide_repeat"/>
</dbReference>
<proteinExistence type="predicted"/>
<evidence type="ECO:0000313" key="3">
    <source>
        <dbReference type="Proteomes" id="UP000823405"/>
    </source>
</evidence>
<dbReference type="Gene3D" id="2.160.20.80">
    <property type="entry name" value="E3 ubiquitin-protein ligase SopA"/>
    <property type="match status" value="1"/>
</dbReference>
<keyword evidence="3" id="KW-1185">Reference proteome</keyword>
<dbReference type="SUPFAM" id="SSF141571">
    <property type="entry name" value="Pentapeptide repeat-like"/>
    <property type="match status" value="1"/>
</dbReference>
<evidence type="ECO:0000313" key="2">
    <source>
        <dbReference type="EMBL" id="KAG0293993.1"/>
    </source>
</evidence>
<accession>A0A9P6QSR2</accession>
<dbReference type="PROSITE" id="PS00675">
    <property type="entry name" value="SIGMA54_INTERACT_1"/>
    <property type="match status" value="1"/>
</dbReference>
<dbReference type="InterPro" id="IPR025662">
    <property type="entry name" value="Sigma_54_int_dom_ATP-bd_1"/>
</dbReference>
<dbReference type="Pfam" id="PF00805">
    <property type="entry name" value="Pentapeptide"/>
    <property type="match status" value="1"/>
</dbReference>
<dbReference type="AlphaFoldDB" id="A0A9P6QSR2"/>
<dbReference type="Gene3D" id="3.40.50.300">
    <property type="entry name" value="P-loop containing nucleotide triphosphate hydrolases"/>
    <property type="match status" value="1"/>
</dbReference>
<reference evidence="2" key="1">
    <citation type="journal article" date="2020" name="Fungal Divers.">
        <title>Resolving the Mortierellaceae phylogeny through synthesis of multi-gene phylogenetics and phylogenomics.</title>
        <authorList>
            <person name="Vandepol N."/>
            <person name="Liber J."/>
            <person name="Desiro A."/>
            <person name="Na H."/>
            <person name="Kennedy M."/>
            <person name="Barry K."/>
            <person name="Grigoriev I.V."/>
            <person name="Miller A.N."/>
            <person name="O'Donnell K."/>
            <person name="Stajich J.E."/>
            <person name="Bonito G."/>
        </authorList>
    </citation>
    <scope>NUCLEOTIDE SEQUENCE</scope>
    <source>
        <strain evidence="2">NVP60</strain>
    </source>
</reference>
<feature type="domain" description="NACHT" evidence="1">
    <location>
        <begin position="30"/>
        <end position="185"/>
    </location>
</feature>
<dbReference type="EMBL" id="JAAAIN010002366">
    <property type="protein sequence ID" value="KAG0293993.1"/>
    <property type="molecule type" value="Genomic_DNA"/>
</dbReference>
<dbReference type="OrthoDB" id="2443807at2759"/>
<evidence type="ECO:0000259" key="1">
    <source>
        <dbReference type="Pfam" id="PF05729"/>
    </source>
</evidence>
<dbReference type="Proteomes" id="UP000823405">
    <property type="component" value="Unassembled WGS sequence"/>
</dbReference>
<protein>
    <recommendedName>
        <fullName evidence="1">NACHT domain-containing protein</fullName>
    </recommendedName>
</protein>
<dbReference type="CDD" id="cd02019">
    <property type="entry name" value="NK"/>
    <property type="match status" value="1"/>
</dbReference>
<dbReference type="InterPro" id="IPR007111">
    <property type="entry name" value="NACHT_NTPase"/>
</dbReference>
<name>A0A9P6QSR2_9FUNG</name>
<dbReference type="InterPro" id="IPR027417">
    <property type="entry name" value="P-loop_NTPase"/>
</dbReference>
<dbReference type="Pfam" id="PF05729">
    <property type="entry name" value="NACHT"/>
    <property type="match status" value="1"/>
</dbReference>
<comment type="caution">
    <text evidence="2">The sequence shown here is derived from an EMBL/GenBank/DDBJ whole genome shotgun (WGS) entry which is preliminary data.</text>
</comment>
<organism evidence="2 3">
    <name type="scientific">Linnemannia gamsii</name>
    <dbReference type="NCBI Taxonomy" id="64522"/>
    <lineage>
        <taxon>Eukaryota</taxon>
        <taxon>Fungi</taxon>
        <taxon>Fungi incertae sedis</taxon>
        <taxon>Mucoromycota</taxon>
        <taxon>Mortierellomycotina</taxon>
        <taxon>Mortierellomycetes</taxon>
        <taxon>Mortierellales</taxon>
        <taxon>Mortierellaceae</taxon>
        <taxon>Linnemannia</taxon>
    </lineage>
</organism>
<gene>
    <name evidence="2" type="ORF">BGZ97_005198</name>
</gene>
<dbReference type="SUPFAM" id="SSF52540">
    <property type="entry name" value="P-loop containing nucleoside triphosphate hydrolases"/>
    <property type="match status" value="1"/>
</dbReference>